<dbReference type="Proteomes" id="UP000734854">
    <property type="component" value="Unassembled WGS sequence"/>
</dbReference>
<dbReference type="EMBL" id="JACMSC010000015">
    <property type="protein sequence ID" value="KAG6487719.1"/>
    <property type="molecule type" value="Genomic_DNA"/>
</dbReference>
<evidence type="ECO:0000256" key="4">
    <source>
        <dbReference type="ARBA" id="ARBA00023163"/>
    </source>
</evidence>
<dbReference type="GO" id="GO:0099402">
    <property type="term" value="P:plant organ development"/>
    <property type="evidence" value="ECO:0007669"/>
    <property type="project" value="UniProtKB-ARBA"/>
</dbReference>
<dbReference type="OrthoDB" id="683555at2759"/>
<evidence type="ECO:0000256" key="3">
    <source>
        <dbReference type="ARBA" id="ARBA00023125"/>
    </source>
</evidence>
<evidence type="ECO:0000256" key="6">
    <source>
        <dbReference type="SAM" id="MobiDB-lite"/>
    </source>
</evidence>
<reference evidence="8 9" key="1">
    <citation type="submission" date="2020-08" db="EMBL/GenBank/DDBJ databases">
        <title>Plant Genome Project.</title>
        <authorList>
            <person name="Zhang R.-G."/>
        </authorList>
    </citation>
    <scope>NUCLEOTIDE SEQUENCE [LARGE SCALE GENOMIC DNA]</scope>
    <source>
        <tissue evidence="8">Rhizome</tissue>
    </source>
</reference>
<comment type="caution">
    <text evidence="8">The sequence shown here is derived from an EMBL/GenBank/DDBJ whole genome shotgun (WGS) entry which is preliminary data.</text>
</comment>
<sequence length="303" mass="34455">MKLQQLPSAMISDHNSTGVAAPADLTADDDRDRDHDLLMPGFRFHPTEEELIDFYLRRKVQGRRFNVDLIPFLDLYRYDPWDLPVFATMGEKEWYFYVPRDRKYRNGDRPNRVTPSGYWKATGADRVVRSENGARSIGLKKTLVFYSGKAPKGIRSSWIMHEYRLPHSDTTLQYQKTTEISLCRVYKRAGVVEDNCQTTPAPAGIFLDRKHYSSTAKPVTAGAGTLSSTATSLKENSSTSLNPNNSSNSMEINNYQGLLLTNQQLGQGLMMVPPHEPQQLTPANQLTMSLPMISEKLWEWWSS</sequence>
<keyword evidence="5" id="KW-0539">Nucleus</keyword>
<dbReference type="PANTHER" id="PTHR31744:SF194">
    <property type="entry name" value="OS01G0888300 PROTEIN"/>
    <property type="match status" value="1"/>
</dbReference>
<feature type="region of interest" description="Disordered" evidence="6">
    <location>
        <begin position="219"/>
        <end position="248"/>
    </location>
</feature>
<comment type="subcellular location">
    <subcellularLocation>
        <location evidence="1">Nucleus</location>
    </subcellularLocation>
</comment>
<feature type="compositionally biased region" description="Low complexity" evidence="6">
    <location>
        <begin position="220"/>
        <end position="248"/>
    </location>
</feature>
<organism evidence="8 9">
    <name type="scientific">Zingiber officinale</name>
    <name type="common">Ginger</name>
    <name type="synonym">Amomum zingiber</name>
    <dbReference type="NCBI Taxonomy" id="94328"/>
    <lineage>
        <taxon>Eukaryota</taxon>
        <taxon>Viridiplantae</taxon>
        <taxon>Streptophyta</taxon>
        <taxon>Embryophyta</taxon>
        <taxon>Tracheophyta</taxon>
        <taxon>Spermatophyta</taxon>
        <taxon>Magnoliopsida</taxon>
        <taxon>Liliopsida</taxon>
        <taxon>Zingiberales</taxon>
        <taxon>Zingiberaceae</taxon>
        <taxon>Zingiber</taxon>
    </lineage>
</organism>
<keyword evidence="4" id="KW-0804">Transcription</keyword>
<name>A0A8J5FG70_ZINOF</name>
<dbReference type="PANTHER" id="PTHR31744">
    <property type="entry name" value="PROTEIN CUP-SHAPED COTYLEDON 2-RELATED"/>
    <property type="match status" value="1"/>
</dbReference>
<dbReference type="GO" id="GO:0006355">
    <property type="term" value="P:regulation of DNA-templated transcription"/>
    <property type="evidence" value="ECO:0007669"/>
    <property type="project" value="InterPro"/>
</dbReference>
<feature type="domain" description="NAC" evidence="7">
    <location>
        <begin position="38"/>
        <end position="188"/>
    </location>
</feature>
<dbReference type="FunFam" id="2.170.150.80:FF:000007">
    <property type="entry name" value="NAC domain-containing protein 35"/>
    <property type="match status" value="1"/>
</dbReference>
<accession>A0A8J5FG70</accession>
<keyword evidence="3" id="KW-0238">DNA-binding</keyword>
<dbReference type="AlphaFoldDB" id="A0A8J5FG70"/>
<evidence type="ECO:0000313" key="9">
    <source>
        <dbReference type="Proteomes" id="UP000734854"/>
    </source>
</evidence>
<proteinExistence type="predicted"/>
<evidence type="ECO:0000256" key="2">
    <source>
        <dbReference type="ARBA" id="ARBA00023015"/>
    </source>
</evidence>
<gene>
    <name evidence="8" type="ORF">ZIOFF_056316</name>
</gene>
<evidence type="ECO:0000259" key="7">
    <source>
        <dbReference type="PROSITE" id="PS51005"/>
    </source>
</evidence>
<dbReference type="Pfam" id="PF02365">
    <property type="entry name" value="NAM"/>
    <property type="match status" value="1"/>
</dbReference>
<dbReference type="InterPro" id="IPR003441">
    <property type="entry name" value="NAC-dom"/>
</dbReference>
<keyword evidence="2" id="KW-0805">Transcription regulation</keyword>
<evidence type="ECO:0000256" key="1">
    <source>
        <dbReference type="ARBA" id="ARBA00004123"/>
    </source>
</evidence>
<protein>
    <recommendedName>
        <fullName evidence="7">NAC domain-containing protein</fullName>
    </recommendedName>
</protein>
<dbReference type="GO" id="GO:0005634">
    <property type="term" value="C:nucleus"/>
    <property type="evidence" value="ECO:0007669"/>
    <property type="project" value="UniProtKB-SubCell"/>
</dbReference>
<dbReference type="PROSITE" id="PS51005">
    <property type="entry name" value="NAC"/>
    <property type="match status" value="1"/>
</dbReference>
<keyword evidence="9" id="KW-1185">Reference proteome</keyword>
<dbReference type="GO" id="GO:0003677">
    <property type="term" value="F:DNA binding"/>
    <property type="evidence" value="ECO:0007669"/>
    <property type="project" value="UniProtKB-KW"/>
</dbReference>
<evidence type="ECO:0000256" key="5">
    <source>
        <dbReference type="ARBA" id="ARBA00023242"/>
    </source>
</evidence>
<evidence type="ECO:0000313" key="8">
    <source>
        <dbReference type="EMBL" id="KAG6487719.1"/>
    </source>
</evidence>